<reference evidence="2" key="1">
    <citation type="journal article" date="2015" name="Nature">
        <title>Complex archaea that bridge the gap between prokaryotes and eukaryotes.</title>
        <authorList>
            <person name="Spang A."/>
            <person name="Saw J.H."/>
            <person name="Jorgensen S.L."/>
            <person name="Zaremba-Niedzwiedzka K."/>
            <person name="Martijn J."/>
            <person name="Lind A.E."/>
            <person name="van Eijk R."/>
            <person name="Schleper C."/>
            <person name="Guy L."/>
            <person name="Ettema T.J."/>
        </authorList>
    </citation>
    <scope>NUCLEOTIDE SEQUENCE</scope>
</reference>
<comment type="caution">
    <text evidence="2">The sequence shown here is derived from an EMBL/GenBank/DDBJ whole genome shotgun (WGS) entry which is preliminary data.</text>
</comment>
<organism evidence="2">
    <name type="scientific">marine sediment metagenome</name>
    <dbReference type="NCBI Taxonomy" id="412755"/>
    <lineage>
        <taxon>unclassified sequences</taxon>
        <taxon>metagenomes</taxon>
        <taxon>ecological metagenomes</taxon>
    </lineage>
</organism>
<gene>
    <name evidence="2" type="ORF">LCGC14_0822880</name>
</gene>
<protein>
    <recommendedName>
        <fullName evidence="1">FlgO domain-containing protein</fullName>
    </recommendedName>
</protein>
<dbReference type="Pfam" id="PF17680">
    <property type="entry name" value="FlgO"/>
    <property type="match status" value="1"/>
</dbReference>
<sequence>MKKYSNATATYTAANTNQEHKMRNLLITLCLPLGFGCSHILNGMNTGTDETQVQNNNQTAQLINNQRDVADPVSNDRLFQSDFAQKNSHTKPAPPMRKNINHYVRGIMQDMVENLQYVNGKTPLAVSSFVFLDDDFNDSSLLGNQISESFMHELHNFGIPVIDFKTTDYMRVTPEGDFVFSRDYLELNQDQNFKYVLAGTLVSSQGGVLVNARIIGLQSKAVVGTAQGFIPQSVVDALNSNYRTDGIMLKQASK</sequence>
<dbReference type="AlphaFoldDB" id="A0A0F9PMX8"/>
<accession>A0A0F9PMX8</accession>
<dbReference type="EMBL" id="LAZR01002321">
    <property type="protein sequence ID" value="KKN31549.1"/>
    <property type="molecule type" value="Genomic_DNA"/>
</dbReference>
<evidence type="ECO:0000259" key="1">
    <source>
        <dbReference type="Pfam" id="PF17680"/>
    </source>
</evidence>
<proteinExistence type="predicted"/>
<dbReference type="InterPro" id="IPR041215">
    <property type="entry name" value="FlgO_dom"/>
</dbReference>
<name>A0A0F9PMX8_9ZZZZ</name>
<feature type="domain" description="FlgO" evidence="1">
    <location>
        <begin position="107"/>
        <end position="234"/>
    </location>
</feature>
<evidence type="ECO:0000313" key="2">
    <source>
        <dbReference type="EMBL" id="KKN31549.1"/>
    </source>
</evidence>